<feature type="compositionally biased region" description="Basic and acidic residues" evidence="1">
    <location>
        <begin position="141"/>
        <end position="151"/>
    </location>
</feature>
<dbReference type="AlphaFoldDB" id="A0A5C6BQG5"/>
<gene>
    <name evidence="2" type="ORF">CA54_17000</name>
</gene>
<reference evidence="2 3" key="1">
    <citation type="submission" date="2019-02" db="EMBL/GenBank/DDBJ databases">
        <title>Deep-cultivation of Planctomycetes and their phenomic and genomic characterization uncovers novel biology.</title>
        <authorList>
            <person name="Wiegand S."/>
            <person name="Jogler M."/>
            <person name="Boedeker C."/>
            <person name="Pinto D."/>
            <person name="Vollmers J."/>
            <person name="Rivas-Marin E."/>
            <person name="Kohn T."/>
            <person name="Peeters S.H."/>
            <person name="Heuer A."/>
            <person name="Rast P."/>
            <person name="Oberbeckmann S."/>
            <person name="Bunk B."/>
            <person name="Jeske O."/>
            <person name="Meyerdierks A."/>
            <person name="Storesund J.E."/>
            <person name="Kallscheuer N."/>
            <person name="Luecker S."/>
            <person name="Lage O.M."/>
            <person name="Pohl T."/>
            <person name="Merkel B.J."/>
            <person name="Hornburger P."/>
            <person name="Mueller R.-W."/>
            <person name="Bruemmer F."/>
            <person name="Labrenz M."/>
            <person name="Spormann A.M."/>
            <person name="Op Den Camp H."/>
            <person name="Overmann J."/>
            <person name="Amann R."/>
            <person name="Jetten M.S.M."/>
            <person name="Mascher T."/>
            <person name="Medema M.H."/>
            <person name="Devos D.P."/>
            <person name="Kaster A.-K."/>
            <person name="Ovreas L."/>
            <person name="Rohde M."/>
            <person name="Galperin M.Y."/>
            <person name="Jogler C."/>
        </authorList>
    </citation>
    <scope>NUCLEOTIDE SEQUENCE [LARGE SCALE GENOMIC DNA]</scope>
    <source>
        <strain evidence="2 3">CA54</strain>
    </source>
</reference>
<feature type="region of interest" description="Disordered" evidence="1">
    <location>
        <begin position="141"/>
        <end position="199"/>
    </location>
</feature>
<keyword evidence="3" id="KW-1185">Reference proteome</keyword>
<dbReference type="RefSeq" id="WP_146370290.1">
    <property type="nucleotide sequence ID" value="NZ_SJPP01000001.1"/>
</dbReference>
<sequence length="305" mass="33450">MAGDWVKMRGSLLTDLKVAAMARHLEFDRSFQDWFVADNRIACDETVTEVCNTRVTVSVTVSALLVVWSSVNVVVKDDNFVPGVSILDLDTISGVPGFGSAMSSVGWVIESQDPGGLIFPNFNEYNVPVKERALTNAERQAVYRERKKGQEEQSGGGTGNGKRNETVTKSDENHVTKSNESNDIREDKIREDIQLPNGSCLSEQNSDMPAEMADLGAFAVKAGGVGWFLGQSQVDEWANLFPSVDVEAECRKARAWLEVNPKRRKTSRGMPAFLLSWIKRSDADLKASRGSGLLDGVRAFAEGVQ</sequence>
<organism evidence="2 3">
    <name type="scientific">Symmachiella macrocystis</name>
    <dbReference type="NCBI Taxonomy" id="2527985"/>
    <lineage>
        <taxon>Bacteria</taxon>
        <taxon>Pseudomonadati</taxon>
        <taxon>Planctomycetota</taxon>
        <taxon>Planctomycetia</taxon>
        <taxon>Planctomycetales</taxon>
        <taxon>Planctomycetaceae</taxon>
        <taxon>Symmachiella</taxon>
    </lineage>
</organism>
<evidence type="ECO:0000313" key="3">
    <source>
        <dbReference type="Proteomes" id="UP000320735"/>
    </source>
</evidence>
<name>A0A5C6BQG5_9PLAN</name>
<protein>
    <submittedName>
        <fullName evidence="2">Uncharacterized protein</fullName>
    </submittedName>
</protein>
<dbReference type="Proteomes" id="UP000320735">
    <property type="component" value="Unassembled WGS sequence"/>
</dbReference>
<feature type="compositionally biased region" description="Basic and acidic residues" evidence="1">
    <location>
        <begin position="162"/>
        <end position="193"/>
    </location>
</feature>
<comment type="caution">
    <text evidence="2">The sequence shown here is derived from an EMBL/GenBank/DDBJ whole genome shotgun (WGS) entry which is preliminary data.</text>
</comment>
<evidence type="ECO:0000256" key="1">
    <source>
        <dbReference type="SAM" id="MobiDB-lite"/>
    </source>
</evidence>
<evidence type="ECO:0000313" key="2">
    <source>
        <dbReference type="EMBL" id="TWU12874.1"/>
    </source>
</evidence>
<proteinExistence type="predicted"/>
<dbReference type="EMBL" id="SJPP01000001">
    <property type="protein sequence ID" value="TWU12874.1"/>
    <property type="molecule type" value="Genomic_DNA"/>
</dbReference>
<accession>A0A5C6BQG5</accession>
<dbReference type="OrthoDB" id="6630498at2"/>